<sequence>MVPGLCRLICGQLLDECPSSQITTQVTWQRLTKLKDVGYSSFHILLWSRASIIHDIIKTKASIMAMVTPLLVPNAIGIGPIIITPPASTSVSPSPEKAERRLPKNTSINPTKMRTMPDIIRSSPLMFEGKNRGFKILYPLLLFDANNPRFR</sequence>
<accession>Q8U1P3</accession>
<organism evidence="2 3">
    <name type="scientific">Pyrococcus furiosus (strain ATCC 43587 / DSM 3638 / JCM 8422 / Vc1)</name>
    <dbReference type="NCBI Taxonomy" id="186497"/>
    <lineage>
        <taxon>Archaea</taxon>
        <taxon>Methanobacteriati</taxon>
        <taxon>Methanobacteriota</taxon>
        <taxon>Thermococci</taxon>
        <taxon>Thermococcales</taxon>
        <taxon>Thermococcaceae</taxon>
        <taxon>Pyrococcus</taxon>
    </lineage>
</organism>
<dbReference type="AlphaFoldDB" id="Q8U1P3"/>
<dbReference type="Proteomes" id="UP000001013">
    <property type="component" value="Chromosome"/>
</dbReference>
<proteinExistence type="predicted"/>
<dbReference type="HOGENOM" id="CLU_1727310_0_0_2"/>
<dbReference type="EMBL" id="AE009950">
    <property type="protein sequence ID" value="AAL81286.1"/>
    <property type="molecule type" value="Genomic_DNA"/>
</dbReference>
<reference evidence="2 3" key="1">
    <citation type="journal article" date="1999" name="Genetics">
        <title>Divergence of the hyperthermophilic archaea Pyrococcus furiosus and P. horikoshii inferred from complete genomic sequences.</title>
        <authorList>
            <person name="Maeder D.L."/>
            <person name="Weiss R.B."/>
            <person name="Dunn D.M."/>
            <person name="Cherry J.L."/>
            <person name="Gonzalez J.M."/>
            <person name="DiRuggiero J."/>
            <person name="Robb F.T."/>
        </authorList>
    </citation>
    <scope>NUCLEOTIDE SEQUENCE [LARGE SCALE GENOMIC DNA]</scope>
    <source>
        <strain evidence="3">ATCC 43587 / DSM 3638 / JCM 8422 / Vc1</strain>
    </source>
</reference>
<protein>
    <submittedName>
        <fullName evidence="2">Uncharacterized protein</fullName>
    </submittedName>
</protein>
<feature type="region of interest" description="Disordered" evidence="1">
    <location>
        <begin position="88"/>
        <end position="110"/>
    </location>
</feature>
<name>Q8U1P3_PYRFU</name>
<keyword evidence="3" id="KW-1185">Reference proteome</keyword>
<evidence type="ECO:0000313" key="3">
    <source>
        <dbReference type="Proteomes" id="UP000001013"/>
    </source>
</evidence>
<dbReference type="KEGG" id="pfu:PF1162"/>
<dbReference type="STRING" id="186497.PF1162"/>
<evidence type="ECO:0000256" key="1">
    <source>
        <dbReference type="SAM" id="MobiDB-lite"/>
    </source>
</evidence>
<evidence type="ECO:0000313" key="2">
    <source>
        <dbReference type="EMBL" id="AAL81286.1"/>
    </source>
</evidence>
<dbReference type="PaxDb" id="186497-PF1162"/>
<gene>
    <name evidence="2" type="ordered locus">PF1162</name>
</gene>